<dbReference type="Gene3D" id="3.40.470.10">
    <property type="entry name" value="Uracil-DNA glycosylase-like domain"/>
    <property type="match status" value="1"/>
</dbReference>
<dbReference type="CDD" id="cd10028">
    <property type="entry name" value="UDG-F2_TDG_MUG"/>
    <property type="match status" value="1"/>
</dbReference>
<proteinExistence type="predicted"/>
<comment type="caution">
    <text evidence="5">The sequence shown here is derived from an EMBL/GenBank/DDBJ whole genome shotgun (WGS) entry which is preliminary data.</text>
</comment>
<evidence type="ECO:0000256" key="2">
    <source>
        <dbReference type="ARBA" id="ARBA00022801"/>
    </source>
</evidence>
<dbReference type="EMBL" id="JADIKE010000038">
    <property type="protein sequence ID" value="MBM7127191.1"/>
    <property type="molecule type" value="Genomic_DNA"/>
</dbReference>
<dbReference type="Pfam" id="PF03167">
    <property type="entry name" value="UDG"/>
    <property type="match status" value="1"/>
</dbReference>
<evidence type="ECO:0000256" key="3">
    <source>
        <dbReference type="ARBA" id="ARBA00023204"/>
    </source>
</evidence>
<reference evidence="5" key="1">
    <citation type="submission" date="2020-10" db="EMBL/GenBank/DDBJ databases">
        <title>Phylogeny of dyella-like bacteria.</title>
        <authorList>
            <person name="Fu J."/>
        </authorList>
    </citation>
    <scope>NUCLEOTIDE SEQUENCE</scope>
    <source>
        <strain evidence="5">DHOC52</strain>
    </source>
</reference>
<dbReference type="SUPFAM" id="SSF52141">
    <property type="entry name" value="Uracil-DNA glycosylase-like"/>
    <property type="match status" value="1"/>
</dbReference>
<evidence type="ECO:0000313" key="5">
    <source>
        <dbReference type="EMBL" id="MBM7127191.1"/>
    </source>
</evidence>
<dbReference type="InterPro" id="IPR005122">
    <property type="entry name" value="Uracil-DNA_glycosylase-like"/>
</dbReference>
<dbReference type="InterPro" id="IPR015637">
    <property type="entry name" value="MUG/TDG"/>
</dbReference>
<dbReference type="Proteomes" id="UP001430149">
    <property type="component" value="Unassembled WGS sequence"/>
</dbReference>
<keyword evidence="2" id="KW-0378">Hydrolase</keyword>
<sequence length="184" mass="19777">MPRTPASPILPDVLRPGLKLVFCGTAAGKRSAAEGAYYAHPGNLFWRALFQSGLTPRLLAPAEFPLLPEFGIGLTDLAKRHAGNDDELPKDAFDVPGLIAKIKRYAPGVVAFTSKNAARAALGVAAAYGLQSQTVGRTQFFVLPSPSGQARGHWDMAPWMKLAECVSETTRPARFHHNNVSSIK</sequence>
<dbReference type="PANTHER" id="PTHR12159">
    <property type="entry name" value="G/T AND G/U MISMATCH-SPECIFIC DNA GLYCOSYLASE"/>
    <property type="match status" value="1"/>
</dbReference>
<name>A0ABS2K7J7_9GAMM</name>
<organism evidence="5 6">
    <name type="scientific">Dyella flava</name>
    <dbReference type="NCBI Taxonomy" id="1920170"/>
    <lineage>
        <taxon>Bacteria</taxon>
        <taxon>Pseudomonadati</taxon>
        <taxon>Pseudomonadota</taxon>
        <taxon>Gammaproteobacteria</taxon>
        <taxon>Lysobacterales</taxon>
        <taxon>Rhodanobacteraceae</taxon>
        <taxon>Dyella</taxon>
    </lineage>
</organism>
<dbReference type="PANTHER" id="PTHR12159:SF9">
    <property type="entry name" value="G_T MISMATCH-SPECIFIC THYMINE DNA GLYCOSYLASE"/>
    <property type="match status" value="1"/>
</dbReference>
<evidence type="ECO:0000256" key="1">
    <source>
        <dbReference type="ARBA" id="ARBA00022763"/>
    </source>
</evidence>
<feature type="domain" description="Uracil-DNA glycosylase-like" evidence="4">
    <location>
        <begin position="12"/>
        <end position="161"/>
    </location>
</feature>
<accession>A0ABS2K7J7</accession>
<evidence type="ECO:0000313" key="6">
    <source>
        <dbReference type="Proteomes" id="UP001430149"/>
    </source>
</evidence>
<dbReference type="RefSeq" id="WP_204683706.1">
    <property type="nucleotide sequence ID" value="NZ_BSNR01000019.1"/>
</dbReference>
<evidence type="ECO:0000259" key="4">
    <source>
        <dbReference type="Pfam" id="PF03167"/>
    </source>
</evidence>
<protein>
    <submittedName>
        <fullName evidence="5">Mismatch-specific DNA-glycosylase</fullName>
    </submittedName>
</protein>
<keyword evidence="1" id="KW-0227">DNA damage</keyword>
<gene>
    <name evidence="5" type="ORF">ISP19_17605</name>
</gene>
<keyword evidence="6" id="KW-1185">Reference proteome</keyword>
<dbReference type="InterPro" id="IPR036895">
    <property type="entry name" value="Uracil-DNA_glycosylase-like_sf"/>
</dbReference>
<keyword evidence="3" id="KW-0234">DNA repair</keyword>